<accession>A0A9N8DNB5</accession>
<evidence type="ECO:0000259" key="7">
    <source>
        <dbReference type="PROSITE" id="PS51469"/>
    </source>
</evidence>
<keyword evidence="3" id="KW-1133">Transmembrane helix</keyword>
<feature type="signal peptide" evidence="6">
    <location>
        <begin position="1"/>
        <end position="32"/>
    </location>
</feature>
<dbReference type="InterPro" id="IPR012919">
    <property type="entry name" value="SUN_dom"/>
</dbReference>
<dbReference type="Pfam" id="PF07738">
    <property type="entry name" value="Sad1_UNC"/>
    <property type="match status" value="2"/>
</dbReference>
<keyword evidence="4" id="KW-0472">Membrane</keyword>
<evidence type="ECO:0000313" key="9">
    <source>
        <dbReference type="Proteomes" id="UP001153069"/>
    </source>
</evidence>
<comment type="caution">
    <text evidence="8">The sequence shown here is derived from an EMBL/GenBank/DDBJ whole genome shotgun (WGS) entry which is preliminary data.</text>
</comment>
<name>A0A9N8DNB5_9STRA</name>
<evidence type="ECO:0000313" key="8">
    <source>
        <dbReference type="EMBL" id="CAB9505476.1"/>
    </source>
</evidence>
<organism evidence="8 9">
    <name type="scientific">Seminavis robusta</name>
    <dbReference type="NCBI Taxonomy" id="568900"/>
    <lineage>
        <taxon>Eukaryota</taxon>
        <taxon>Sar</taxon>
        <taxon>Stramenopiles</taxon>
        <taxon>Ochrophyta</taxon>
        <taxon>Bacillariophyta</taxon>
        <taxon>Bacillariophyceae</taxon>
        <taxon>Bacillariophycidae</taxon>
        <taxon>Naviculales</taxon>
        <taxon>Naviculaceae</taxon>
        <taxon>Seminavis</taxon>
    </lineage>
</organism>
<protein>
    <submittedName>
        <fullName evidence="8">SUN domain-containing protein 3</fullName>
    </submittedName>
</protein>
<dbReference type="PANTHER" id="PTHR12911:SF8">
    <property type="entry name" value="KLAROID PROTEIN-RELATED"/>
    <property type="match status" value="1"/>
</dbReference>
<dbReference type="EMBL" id="CAICTM010000231">
    <property type="protein sequence ID" value="CAB9505476.1"/>
    <property type="molecule type" value="Genomic_DNA"/>
</dbReference>
<feature type="region of interest" description="Disordered" evidence="5">
    <location>
        <begin position="152"/>
        <end position="206"/>
    </location>
</feature>
<evidence type="ECO:0000256" key="2">
    <source>
        <dbReference type="ARBA" id="ARBA00022692"/>
    </source>
</evidence>
<dbReference type="GO" id="GO:0043495">
    <property type="term" value="F:protein-membrane adaptor activity"/>
    <property type="evidence" value="ECO:0007669"/>
    <property type="project" value="TreeGrafter"/>
</dbReference>
<feature type="domain" description="SUN" evidence="7">
    <location>
        <begin position="327"/>
        <end position="610"/>
    </location>
</feature>
<reference evidence="8" key="1">
    <citation type="submission" date="2020-06" db="EMBL/GenBank/DDBJ databases">
        <authorList>
            <consortium name="Plant Systems Biology data submission"/>
        </authorList>
    </citation>
    <scope>NUCLEOTIDE SEQUENCE</scope>
    <source>
        <strain evidence="8">D6</strain>
    </source>
</reference>
<dbReference type="AlphaFoldDB" id="A0A9N8DNB5"/>
<evidence type="ECO:0000256" key="3">
    <source>
        <dbReference type="ARBA" id="ARBA00022989"/>
    </source>
</evidence>
<dbReference type="Gene3D" id="2.60.120.260">
    <property type="entry name" value="Galactose-binding domain-like"/>
    <property type="match status" value="1"/>
</dbReference>
<comment type="subcellular location">
    <subcellularLocation>
        <location evidence="1">Membrane</location>
    </subcellularLocation>
</comment>
<dbReference type="OrthoDB" id="342281at2759"/>
<proteinExistence type="predicted"/>
<dbReference type="GO" id="GO:0016020">
    <property type="term" value="C:membrane"/>
    <property type="evidence" value="ECO:0007669"/>
    <property type="project" value="UniProtKB-SubCell"/>
</dbReference>
<evidence type="ECO:0000256" key="6">
    <source>
        <dbReference type="SAM" id="SignalP"/>
    </source>
</evidence>
<dbReference type="PROSITE" id="PS51469">
    <property type="entry name" value="SUN"/>
    <property type="match status" value="1"/>
</dbReference>
<dbReference type="InterPro" id="IPR045119">
    <property type="entry name" value="SUN1-5"/>
</dbReference>
<gene>
    <name evidence="8" type="ORF">SEMRO_232_G093940.1</name>
</gene>
<keyword evidence="9" id="KW-1185">Reference proteome</keyword>
<sequence length="612" mass="69293">MSYSQLRRPLAISLKILLVVWSSSFLVSLANAADKNNNNLTGLEMLDPESLKARQDEVKLDRKLKKAFDMAKRTLDDYNDAKSKLSTLSHQIVQDEDGLGNKLQEIEDLKEAVAVTTERIDKHIRDLNADQILELKKEMEELRKRELQRREKLKEKEEREATRREKQQQKLQAKREKAIKKREKEKKKKKMMKTKKQMKKKKKQKTIVPEGAITKAQLRNLVDVKAIVKESDEKLEDWCAKLVEEEVAALQEELEEVVIEATTALGELGNEIRKAVEEPAVVEDDDDEEAPEVECSGATLVDAVHLVQESLVKYSHDAVGMVDHLAQASVVHFLTSDNYVPAAKQNSPIDAQWWFQYLPDDWERGLDAIMPVGWRQWNVAIPDYVYHTFGFHKMAATAPPEAILTPHIYPGSCWPMAGSSGQVTLRLQNPVKVRAVTMDHAPELLFEDPFERKSAPKTVRVFGYPSCWVKQAGQSDYIKDDYLDEGDDSDEDDADYVRGLCPDGLNFDIQKPIVLHDFEYNISGPSIQTFQIPLPEEEIEEDEGSDGGTCSQDTGTCGGGMEGNDALFASPDRSGSINEGVKAIRLQVTDNWGNADYTCIYRFRIHGDTIED</sequence>
<feature type="chain" id="PRO_5040498582" evidence="6">
    <location>
        <begin position="33"/>
        <end position="612"/>
    </location>
</feature>
<dbReference type="PANTHER" id="PTHR12911">
    <property type="entry name" value="SAD1/UNC-84-LIKE PROTEIN-RELATED"/>
    <property type="match status" value="1"/>
</dbReference>
<feature type="compositionally biased region" description="Basic residues" evidence="5">
    <location>
        <begin position="177"/>
        <end position="205"/>
    </location>
</feature>
<evidence type="ECO:0000256" key="1">
    <source>
        <dbReference type="ARBA" id="ARBA00004370"/>
    </source>
</evidence>
<keyword evidence="6" id="KW-0732">Signal</keyword>
<evidence type="ECO:0000256" key="4">
    <source>
        <dbReference type="ARBA" id="ARBA00023136"/>
    </source>
</evidence>
<keyword evidence="2" id="KW-0812">Transmembrane</keyword>
<dbReference type="GO" id="GO:0005635">
    <property type="term" value="C:nuclear envelope"/>
    <property type="evidence" value="ECO:0007669"/>
    <property type="project" value="TreeGrafter"/>
</dbReference>
<evidence type="ECO:0000256" key="5">
    <source>
        <dbReference type="SAM" id="MobiDB-lite"/>
    </source>
</evidence>
<dbReference type="Proteomes" id="UP001153069">
    <property type="component" value="Unassembled WGS sequence"/>
</dbReference>
<feature type="compositionally biased region" description="Basic and acidic residues" evidence="5">
    <location>
        <begin position="152"/>
        <end position="176"/>
    </location>
</feature>